<feature type="chain" id="PRO_5013254554" evidence="1">
    <location>
        <begin position="23"/>
        <end position="300"/>
    </location>
</feature>
<protein>
    <submittedName>
        <fullName evidence="2">Uncharacterized protein</fullName>
    </submittedName>
</protein>
<proteinExistence type="predicted"/>
<evidence type="ECO:0000256" key="1">
    <source>
        <dbReference type="SAM" id="SignalP"/>
    </source>
</evidence>
<dbReference type="AlphaFoldDB" id="A0A1Y2LXH1"/>
<accession>A0A1Y2LXH1</accession>
<organism evidence="2 3">
    <name type="scientific">Epicoccum nigrum</name>
    <name type="common">Soil fungus</name>
    <name type="synonym">Epicoccum purpurascens</name>
    <dbReference type="NCBI Taxonomy" id="105696"/>
    <lineage>
        <taxon>Eukaryota</taxon>
        <taxon>Fungi</taxon>
        <taxon>Dikarya</taxon>
        <taxon>Ascomycota</taxon>
        <taxon>Pezizomycotina</taxon>
        <taxon>Dothideomycetes</taxon>
        <taxon>Pleosporomycetidae</taxon>
        <taxon>Pleosporales</taxon>
        <taxon>Pleosporineae</taxon>
        <taxon>Didymellaceae</taxon>
        <taxon>Epicoccum</taxon>
    </lineage>
</organism>
<dbReference type="Proteomes" id="UP000193240">
    <property type="component" value="Unassembled WGS sequence"/>
</dbReference>
<keyword evidence="3" id="KW-1185">Reference proteome</keyword>
<evidence type="ECO:0000313" key="2">
    <source>
        <dbReference type="EMBL" id="OSS47668.1"/>
    </source>
</evidence>
<evidence type="ECO:0000313" key="3">
    <source>
        <dbReference type="Proteomes" id="UP000193240"/>
    </source>
</evidence>
<dbReference type="EMBL" id="KZ107848">
    <property type="protein sequence ID" value="OSS47668.1"/>
    <property type="molecule type" value="Genomic_DNA"/>
</dbReference>
<keyword evidence="1" id="KW-0732">Signal</keyword>
<reference evidence="2 3" key="1">
    <citation type="journal article" date="2017" name="Genome Announc.">
        <title>Genome sequence of the saprophytic ascomycete Epicoccum nigrum ICMP 19927 strain isolated from New Zealand.</title>
        <authorList>
            <person name="Fokin M."/>
            <person name="Fleetwood D."/>
            <person name="Weir B.S."/>
            <person name="Villas-Boas S.G."/>
        </authorList>
    </citation>
    <scope>NUCLEOTIDE SEQUENCE [LARGE SCALE GENOMIC DNA]</scope>
    <source>
        <strain evidence="2 3">ICMP 19927</strain>
    </source>
</reference>
<dbReference type="InParanoid" id="A0A1Y2LXH1"/>
<feature type="signal peptide" evidence="1">
    <location>
        <begin position="1"/>
        <end position="22"/>
    </location>
</feature>
<name>A0A1Y2LXH1_EPING</name>
<sequence length="300" mass="31365">METAACLLFLSLALGLPQCAITDINVHATVDLDHNMAPLAQKPRQKPLHKPMAPVRRAGERNVLRTARAADLAQYRLDELFGVGDQCGRLANLGHGRSNQVRLHALDVHTVGLQLRAESSGPLLQEGLAARVGCQKRGGEETTEGGHGEDETALALLHAGGDELGHPEGGHAVDDDDVVHLLLRSLVEGHGDVVAQADVVDQDGDVQTIDQLGQLGVVCILVLRKVHGQDLDGGLGAILGGNVGSEGVELGLRARDKDQVVALGREGHSKLLANAIGSTGDEGPGAAGTELGELLARQDE</sequence>
<gene>
    <name evidence="2" type="ORF">B5807_07317</name>
</gene>